<evidence type="ECO:0000259" key="17">
    <source>
        <dbReference type="PROSITE" id="PS51423"/>
    </source>
</evidence>
<name>A0A072UU32_MEDTR</name>
<comment type="similarity">
    <text evidence="2 14">Belongs to the mitochondrial Rho GTPase family.</text>
</comment>
<dbReference type="Pfam" id="PF08356">
    <property type="entry name" value="EF_assoc_2"/>
    <property type="match status" value="1"/>
</dbReference>
<dbReference type="InterPro" id="IPR052266">
    <property type="entry name" value="Miro-EF-hand_domain"/>
</dbReference>
<dbReference type="STRING" id="3880.A0A072UU32"/>
<evidence type="ECO:0000256" key="11">
    <source>
        <dbReference type="ARBA" id="ARBA00023128"/>
    </source>
</evidence>
<reference evidence="18 20" key="2">
    <citation type="journal article" date="2014" name="BMC Genomics">
        <title>An improved genome release (version Mt4.0) for the model legume Medicago truncatula.</title>
        <authorList>
            <person name="Tang H."/>
            <person name="Krishnakumar V."/>
            <person name="Bidwell S."/>
            <person name="Rosen B."/>
            <person name="Chan A."/>
            <person name="Zhou S."/>
            <person name="Gentzbittel L."/>
            <person name="Childs K.L."/>
            <person name="Yandell M."/>
            <person name="Gundlach H."/>
            <person name="Mayer K.F."/>
            <person name="Schwartz D.C."/>
            <person name="Town C.D."/>
        </authorList>
    </citation>
    <scope>GENOME REANNOTATION</scope>
    <source>
        <strain evidence="18">A17</strain>
        <strain evidence="19 20">cv. Jemalong A17</strain>
    </source>
</reference>
<accession>A0A072UU32</accession>
<dbReference type="SUPFAM" id="SSF47473">
    <property type="entry name" value="EF-hand"/>
    <property type="match status" value="1"/>
</dbReference>
<dbReference type="Proteomes" id="UP000002051">
    <property type="component" value="Chromosome 4"/>
</dbReference>
<dbReference type="InterPro" id="IPR002048">
    <property type="entry name" value="EF_hand_dom"/>
</dbReference>
<evidence type="ECO:0000256" key="14">
    <source>
        <dbReference type="PIRNR" id="PIRNR037488"/>
    </source>
</evidence>
<keyword evidence="8 14" id="KW-0378">Hydrolase</keyword>
<evidence type="ECO:0000256" key="3">
    <source>
        <dbReference type="ARBA" id="ARBA00022692"/>
    </source>
</evidence>
<keyword evidence="10 15" id="KW-1133">Transmembrane helix</keyword>
<dbReference type="InterPro" id="IPR001806">
    <property type="entry name" value="Small_GTPase"/>
</dbReference>
<keyword evidence="4" id="KW-0479">Metal-binding</keyword>
<dbReference type="GO" id="GO:0007005">
    <property type="term" value="P:mitochondrion organization"/>
    <property type="evidence" value="ECO:0000318"/>
    <property type="project" value="GO_Central"/>
</dbReference>
<dbReference type="Pfam" id="PF00071">
    <property type="entry name" value="Ras"/>
    <property type="match status" value="1"/>
</dbReference>
<dbReference type="InterPro" id="IPR013567">
    <property type="entry name" value="EF_hand_assoc_2"/>
</dbReference>
<evidence type="ECO:0000256" key="4">
    <source>
        <dbReference type="ARBA" id="ARBA00022723"/>
    </source>
</evidence>
<feature type="transmembrane region" description="Helical" evidence="15">
    <location>
        <begin position="624"/>
        <end position="644"/>
    </location>
</feature>
<dbReference type="FunFam" id="3.40.50.300:FF:000553">
    <property type="entry name" value="Mitochondrial Rho GTPase"/>
    <property type="match status" value="1"/>
</dbReference>
<evidence type="ECO:0000313" key="19">
    <source>
        <dbReference type="EnsemblPlants" id="KEH32598"/>
    </source>
</evidence>
<dbReference type="InterPro" id="IPR027417">
    <property type="entry name" value="P-loop_NTPase"/>
</dbReference>
<dbReference type="PROSITE" id="PS51423">
    <property type="entry name" value="MIRO"/>
    <property type="match status" value="2"/>
</dbReference>
<protein>
    <recommendedName>
        <fullName evidence="14">Mitochondrial Rho GTPase</fullName>
        <ecNumber evidence="14">3.6.5.-</ecNumber>
    </recommendedName>
</protein>
<dbReference type="AlphaFoldDB" id="A0A072UU32"/>
<dbReference type="Pfam" id="PF08355">
    <property type="entry name" value="EF_assoc_1"/>
    <property type="match status" value="1"/>
</dbReference>
<comment type="subcellular location">
    <subcellularLocation>
        <location evidence="1 14">Mitochondrion outer membrane</location>
        <topology evidence="1 14">Single-pass type IV membrane protein</topology>
    </subcellularLocation>
</comment>
<dbReference type="PROSITE" id="PS50222">
    <property type="entry name" value="EF_HAND_2"/>
    <property type="match status" value="1"/>
</dbReference>
<dbReference type="PIRSF" id="PIRSF037488">
    <property type="entry name" value="Mt_Rho_GTPase"/>
    <property type="match status" value="1"/>
</dbReference>
<dbReference type="PROSITE" id="PS00018">
    <property type="entry name" value="EF_HAND_1"/>
    <property type="match status" value="1"/>
</dbReference>
<dbReference type="PANTHER" id="PTHR46819">
    <property type="entry name" value="EF-HAND CALCIUM-BINDING DOMAIN-CONTAINING PROTEIN 7"/>
    <property type="match status" value="1"/>
</dbReference>
<reference evidence="19" key="3">
    <citation type="submission" date="2015-04" db="UniProtKB">
        <authorList>
            <consortium name="EnsemblPlants"/>
        </authorList>
    </citation>
    <scope>IDENTIFICATION</scope>
    <source>
        <strain evidence="19">cv. Jemalong A17</strain>
    </source>
</reference>
<evidence type="ECO:0000256" key="15">
    <source>
        <dbReference type="SAM" id="Phobius"/>
    </source>
</evidence>
<feature type="domain" description="Miro" evidence="17">
    <location>
        <begin position="17"/>
        <end position="182"/>
    </location>
</feature>
<evidence type="ECO:0000256" key="10">
    <source>
        <dbReference type="ARBA" id="ARBA00022989"/>
    </source>
</evidence>
<dbReference type="GO" id="GO:0003924">
    <property type="term" value="F:GTPase activity"/>
    <property type="evidence" value="ECO:0000318"/>
    <property type="project" value="GO_Central"/>
</dbReference>
<keyword evidence="3 15" id="KW-0812">Transmembrane</keyword>
<evidence type="ECO:0000256" key="9">
    <source>
        <dbReference type="ARBA" id="ARBA00022837"/>
    </source>
</evidence>
<evidence type="ECO:0000256" key="12">
    <source>
        <dbReference type="ARBA" id="ARBA00023134"/>
    </source>
</evidence>
<dbReference type="PANTHER" id="PTHR46819:SF1">
    <property type="entry name" value="EF-HAND CALCIUM-BINDING DOMAIN-CONTAINING PROTEIN 7"/>
    <property type="match status" value="1"/>
</dbReference>
<evidence type="ECO:0000256" key="5">
    <source>
        <dbReference type="ARBA" id="ARBA00022737"/>
    </source>
</evidence>
<feature type="domain" description="EF-hand" evidence="16">
    <location>
        <begin position="317"/>
        <end position="352"/>
    </location>
</feature>
<evidence type="ECO:0000256" key="2">
    <source>
        <dbReference type="ARBA" id="ARBA00007981"/>
    </source>
</evidence>
<keyword evidence="11 14" id="KW-0496">Mitochondrion</keyword>
<dbReference type="InterPro" id="IPR013566">
    <property type="entry name" value="EF_hand_assoc_1"/>
</dbReference>
<evidence type="ECO:0000256" key="8">
    <source>
        <dbReference type="ARBA" id="ARBA00022801"/>
    </source>
</evidence>
<keyword evidence="13 14" id="KW-0472">Membrane</keyword>
<evidence type="ECO:0000256" key="13">
    <source>
        <dbReference type="ARBA" id="ARBA00023136"/>
    </source>
</evidence>
<dbReference type="GO" id="GO:0005525">
    <property type="term" value="F:GTP binding"/>
    <property type="evidence" value="ECO:0000318"/>
    <property type="project" value="GO_Central"/>
</dbReference>
<dbReference type="SUPFAM" id="SSF52540">
    <property type="entry name" value="P-loop containing nucleoside triphosphate hydrolases"/>
    <property type="match status" value="2"/>
</dbReference>
<keyword evidence="9 14" id="KW-0106">Calcium</keyword>
<evidence type="ECO:0000313" key="20">
    <source>
        <dbReference type="Proteomes" id="UP000002051"/>
    </source>
</evidence>
<dbReference type="InterPro" id="IPR021181">
    <property type="entry name" value="Miro"/>
</dbReference>
<dbReference type="Gene3D" id="3.40.50.300">
    <property type="entry name" value="P-loop containing nucleotide triphosphate hydrolases"/>
    <property type="match status" value="2"/>
</dbReference>
<dbReference type="GO" id="GO:0005509">
    <property type="term" value="F:calcium ion binding"/>
    <property type="evidence" value="ECO:0007669"/>
    <property type="project" value="InterPro"/>
</dbReference>
<keyword evidence="7 14" id="KW-1000">Mitochondrion outer membrane</keyword>
<feature type="domain" description="Miro" evidence="17">
    <location>
        <begin position="430"/>
        <end position="599"/>
    </location>
</feature>
<evidence type="ECO:0000256" key="1">
    <source>
        <dbReference type="ARBA" id="ARBA00004200"/>
    </source>
</evidence>
<keyword evidence="6 14" id="KW-0547">Nucleotide-binding</keyword>
<gene>
    <name evidence="18" type="ordered locus">MTR_4g129890</name>
</gene>
<evidence type="ECO:0000313" key="18">
    <source>
        <dbReference type="EMBL" id="KEH32598.1"/>
    </source>
</evidence>
<dbReference type="HOGENOM" id="CLU_014255_2_1_1"/>
<keyword evidence="20" id="KW-1185">Reference proteome</keyword>
<dbReference type="EnsemblPlants" id="KEH32598">
    <property type="protein sequence ID" value="KEH32598"/>
    <property type="gene ID" value="MTR_4g129890"/>
</dbReference>
<reference evidence="18 20" key="1">
    <citation type="journal article" date="2011" name="Nature">
        <title>The Medicago genome provides insight into the evolution of rhizobial symbioses.</title>
        <authorList>
            <person name="Young N.D."/>
            <person name="Debelle F."/>
            <person name="Oldroyd G.E."/>
            <person name="Geurts R."/>
            <person name="Cannon S.B."/>
            <person name="Udvardi M.K."/>
            <person name="Benedito V.A."/>
            <person name="Mayer K.F."/>
            <person name="Gouzy J."/>
            <person name="Schoof H."/>
            <person name="Van de Peer Y."/>
            <person name="Proost S."/>
            <person name="Cook D.R."/>
            <person name="Meyers B.C."/>
            <person name="Spannagl M."/>
            <person name="Cheung F."/>
            <person name="De Mita S."/>
            <person name="Krishnakumar V."/>
            <person name="Gundlach H."/>
            <person name="Zhou S."/>
            <person name="Mudge J."/>
            <person name="Bharti A.K."/>
            <person name="Murray J.D."/>
            <person name="Naoumkina M.A."/>
            <person name="Rosen B."/>
            <person name="Silverstein K.A."/>
            <person name="Tang H."/>
            <person name="Rombauts S."/>
            <person name="Zhao P.X."/>
            <person name="Zhou P."/>
            <person name="Barbe V."/>
            <person name="Bardou P."/>
            <person name="Bechner M."/>
            <person name="Bellec A."/>
            <person name="Berger A."/>
            <person name="Berges H."/>
            <person name="Bidwell S."/>
            <person name="Bisseling T."/>
            <person name="Choisne N."/>
            <person name="Couloux A."/>
            <person name="Denny R."/>
            <person name="Deshpande S."/>
            <person name="Dai X."/>
            <person name="Doyle J.J."/>
            <person name="Dudez A.M."/>
            <person name="Farmer A.D."/>
            <person name="Fouteau S."/>
            <person name="Franken C."/>
            <person name="Gibelin C."/>
            <person name="Gish J."/>
            <person name="Goldstein S."/>
            <person name="Gonzalez A.J."/>
            <person name="Green P.J."/>
            <person name="Hallab A."/>
            <person name="Hartog M."/>
            <person name="Hua A."/>
            <person name="Humphray S.J."/>
            <person name="Jeong D.H."/>
            <person name="Jing Y."/>
            <person name="Jocker A."/>
            <person name="Kenton S.M."/>
            <person name="Kim D.J."/>
            <person name="Klee K."/>
            <person name="Lai H."/>
            <person name="Lang C."/>
            <person name="Lin S."/>
            <person name="Macmil S.L."/>
            <person name="Magdelenat G."/>
            <person name="Matthews L."/>
            <person name="McCorrison J."/>
            <person name="Monaghan E.L."/>
            <person name="Mun J.H."/>
            <person name="Najar F.Z."/>
            <person name="Nicholson C."/>
            <person name="Noirot C."/>
            <person name="O'Bleness M."/>
            <person name="Paule C.R."/>
            <person name="Poulain J."/>
            <person name="Prion F."/>
            <person name="Qin B."/>
            <person name="Qu C."/>
            <person name="Retzel E.F."/>
            <person name="Riddle C."/>
            <person name="Sallet E."/>
            <person name="Samain S."/>
            <person name="Samson N."/>
            <person name="Sanders I."/>
            <person name="Saurat O."/>
            <person name="Scarpelli C."/>
            <person name="Schiex T."/>
            <person name="Segurens B."/>
            <person name="Severin A.J."/>
            <person name="Sherrier D.J."/>
            <person name="Shi R."/>
            <person name="Sims S."/>
            <person name="Singer S.R."/>
            <person name="Sinharoy S."/>
            <person name="Sterck L."/>
            <person name="Viollet A."/>
            <person name="Wang B.B."/>
            <person name="Wang K."/>
            <person name="Wang M."/>
            <person name="Wang X."/>
            <person name="Warfsmann J."/>
            <person name="Weissenbach J."/>
            <person name="White D.D."/>
            <person name="White J.D."/>
            <person name="Wiley G.B."/>
            <person name="Wincker P."/>
            <person name="Xing Y."/>
            <person name="Yang L."/>
            <person name="Yao Z."/>
            <person name="Ying F."/>
            <person name="Zhai J."/>
            <person name="Zhou L."/>
            <person name="Zuber A."/>
            <person name="Denarie J."/>
            <person name="Dixon R.A."/>
            <person name="May G.D."/>
            <person name="Schwartz D.C."/>
            <person name="Rogers J."/>
            <person name="Quetier F."/>
            <person name="Town C.D."/>
            <person name="Roe B.A."/>
        </authorList>
    </citation>
    <scope>NUCLEOTIDE SEQUENCE [LARGE SCALE GENOMIC DNA]</scope>
    <source>
        <strain evidence="18">A17</strain>
        <strain evidence="19 20">cv. Jemalong A17</strain>
    </source>
</reference>
<dbReference type="SMART" id="SM00174">
    <property type="entry name" value="RHO"/>
    <property type="match status" value="1"/>
</dbReference>
<sequence length="651" mass="72171">MLKEVVFFIIYISPHVLTGIRIVVAGDDGTGKSSLIATFAAGNSVKDVPPVLTPTILPKSMSPDGVPFTIIDTSSRPEDSDKVDEELLAADVIILTYACDRQATLESLTAFWLPRLRDLGVKVPVIVAACKLQHENQKAGIEEAMQPVMQQFPEIEISIGCSASMNLKVLDVFSFAQKSVLYPLEPLYFRNSNTLKPRFARALKRIFILSDRNRDSSLNNAEFNDFQAKYFIGPVPQSAIQLLVKYLRKKYPEGVNEHGLTLAGFQSLHADFKKIWHREVPWAMLRKFGYMDDIRLADHLIPPLTRAPDQSVELTNEALAFLKKVFVEFDVDCNGILQPEELEELFFTAPESPWTGPPYKDAADENVVGENGITGLSLEAFLSKWALMTLIDPTFSVKNLLYIGYTGDPSSAIRVTRRRSFDRKLQHSERDVIQCFVFGPRSAGKSSLLKSFIRWPYSEIYNPTNEDHYAVNVVDDSMGKKKYLVLREIPEDGVKGLLANKESLASCDIAIIVHDRSDESSWRASSKLLVDIAAHGEDSGFEVPCLIVAAKDDQVSFTMAAQESTRVSQDMGVEAPIPISLLLGNLNDLFLRIVTAATKHPHLSIPETDVGKSRKLYTRLVNNTVLFVSVGAAVAIVGVTLFSAGKNAQVS</sequence>
<evidence type="ECO:0000259" key="16">
    <source>
        <dbReference type="PROSITE" id="PS50222"/>
    </source>
</evidence>
<evidence type="ECO:0000256" key="7">
    <source>
        <dbReference type="ARBA" id="ARBA00022787"/>
    </source>
</evidence>
<proteinExistence type="inferred from homology"/>
<dbReference type="InterPro" id="IPR020860">
    <property type="entry name" value="MIRO_dom"/>
</dbReference>
<dbReference type="InterPro" id="IPR011992">
    <property type="entry name" value="EF-hand-dom_pair"/>
</dbReference>
<dbReference type="InterPro" id="IPR018247">
    <property type="entry name" value="EF_Hand_1_Ca_BS"/>
</dbReference>
<dbReference type="EMBL" id="CM001220">
    <property type="protein sequence ID" value="KEH32598.1"/>
    <property type="molecule type" value="Genomic_DNA"/>
</dbReference>
<dbReference type="Gene3D" id="1.10.238.10">
    <property type="entry name" value="EF-hand"/>
    <property type="match status" value="2"/>
</dbReference>
<dbReference type="GO" id="GO:0005741">
    <property type="term" value="C:mitochondrial outer membrane"/>
    <property type="evidence" value="ECO:0000318"/>
    <property type="project" value="GO_Central"/>
</dbReference>
<keyword evidence="5" id="KW-0677">Repeat</keyword>
<keyword evidence="12 14" id="KW-0342">GTP-binding</keyword>
<evidence type="ECO:0000256" key="6">
    <source>
        <dbReference type="ARBA" id="ARBA00022741"/>
    </source>
</evidence>
<organism evidence="18 20">
    <name type="scientific">Medicago truncatula</name>
    <name type="common">Barrel medic</name>
    <name type="synonym">Medicago tribuloides</name>
    <dbReference type="NCBI Taxonomy" id="3880"/>
    <lineage>
        <taxon>Eukaryota</taxon>
        <taxon>Viridiplantae</taxon>
        <taxon>Streptophyta</taxon>
        <taxon>Embryophyta</taxon>
        <taxon>Tracheophyta</taxon>
        <taxon>Spermatophyta</taxon>
        <taxon>Magnoliopsida</taxon>
        <taxon>eudicotyledons</taxon>
        <taxon>Gunneridae</taxon>
        <taxon>Pentapetalae</taxon>
        <taxon>rosids</taxon>
        <taxon>fabids</taxon>
        <taxon>Fabales</taxon>
        <taxon>Fabaceae</taxon>
        <taxon>Papilionoideae</taxon>
        <taxon>50 kb inversion clade</taxon>
        <taxon>NPAAA clade</taxon>
        <taxon>Hologalegina</taxon>
        <taxon>IRL clade</taxon>
        <taxon>Trifolieae</taxon>
        <taxon>Medicago</taxon>
    </lineage>
</organism>
<dbReference type="EC" id="3.6.5.-" evidence="14"/>
<dbReference type="SMART" id="SM00175">
    <property type="entry name" value="RAB"/>
    <property type="match status" value="1"/>
</dbReference>